<dbReference type="Proteomes" id="UP000248764">
    <property type="component" value="Unassembled WGS sequence"/>
</dbReference>
<keyword evidence="3" id="KW-1185">Reference proteome</keyword>
<reference evidence="2 3" key="1">
    <citation type="submission" date="2018-01" db="EMBL/GenBank/DDBJ databases">
        <title>Draft genome sequence of Jiangella sp. GTF31.</title>
        <authorList>
            <person name="Sahin N."/>
            <person name="Ay H."/>
            <person name="Saygin H."/>
        </authorList>
    </citation>
    <scope>NUCLEOTIDE SEQUENCE [LARGE SCALE GENOMIC DNA]</scope>
    <source>
        <strain evidence="2 3">GTF31</strain>
    </source>
</reference>
<name>A0A2W2B0M5_9ACTN</name>
<proteinExistence type="predicted"/>
<dbReference type="InterPro" id="IPR036291">
    <property type="entry name" value="NAD(P)-bd_dom_sf"/>
</dbReference>
<dbReference type="PANTHER" id="PTHR43157:SF31">
    <property type="entry name" value="PHOSPHATIDYLINOSITOL-GLYCAN BIOSYNTHESIS CLASS F PROTEIN"/>
    <property type="match status" value="1"/>
</dbReference>
<dbReference type="Pfam" id="PF00106">
    <property type="entry name" value="adh_short"/>
    <property type="match status" value="1"/>
</dbReference>
<dbReference type="NCBIfam" id="NF004846">
    <property type="entry name" value="PRK06197.1"/>
    <property type="match status" value="1"/>
</dbReference>
<dbReference type="SUPFAM" id="SSF51735">
    <property type="entry name" value="NAD(P)-binding Rossmann-fold domains"/>
    <property type="match status" value="1"/>
</dbReference>
<dbReference type="AlphaFoldDB" id="A0A2W2B0M5"/>
<protein>
    <submittedName>
        <fullName evidence="2">Short-chain dehydrogenase</fullName>
    </submittedName>
</protein>
<gene>
    <name evidence="2" type="ORF">C1I92_30485</name>
</gene>
<accession>A0A2W2B0M5</accession>
<evidence type="ECO:0000313" key="3">
    <source>
        <dbReference type="Proteomes" id="UP000248764"/>
    </source>
</evidence>
<keyword evidence="1" id="KW-0560">Oxidoreductase</keyword>
<dbReference type="Gene3D" id="3.40.50.720">
    <property type="entry name" value="NAD(P)-binding Rossmann-like Domain"/>
    <property type="match status" value="1"/>
</dbReference>
<dbReference type="CDD" id="cd05327">
    <property type="entry name" value="retinol-DH_like_SDR_c_like"/>
    <property type="match status" value="1"/>
</dbReference>
<comment type="caution">
    <text evidence="2">The sequence shown here is derived from an EMBL/GenBank/DDBJ whole genome shotgun (WGS) entry which is preliminary data.</text>
</comment>
<dbReference type="GO" id="GO:0016491">
    <property type="term" value="F:oxidoreductase activity"/>
    <property type="evidence" value="ECO:0007669"/>
    <property type="project" value="UniProtKB-KW"/>
</dbReference>
<dbReference type="RefSeq" id="WP_111258397.1">
    <property type="nucleotide sequence ID" value="NZ_POTW01000129.1"/>
</dbReference>
<dbReference type="InterPro" id="IPR002347">
    <property type="entry name" value="SDR_fam"/>
</dbReference>
<dbReference type="PRINTS" id="PR00081">
    <property type="entry name" value="GDHRDH"/>
</dbReference>
<evidence type="ECO:0000256" key="1">
    <source>
        <dbReference type="ARBA" id="ARBA00023002"/>
    </source>
</evidence>
<dbReference type="PANTHER" id="PTHR43157">
    <property type="entry name" value="PHOSPHATIDYLINOSITOL-GLYCAN BIOSYNTHESIS CLASS F PROTEIN-RELATED"/>
    <property type="match status" value="1"/>
</dbReference>
<organism evidence="2 3">
    <name type="scientific">Jiangella anatolica</name>
    <dbReference type="NCBI Taxonomy" id="2670374"/>
    <lineage>
        <taxon>Bacteria</taxon>
        <taxon>Bacillati</taxon>
        <taxon>Actinomycetota</taxon>
        <taxon>Actinomycetes</taxon>
        <taxon>Jiangellales</taxon>
        <taxon>Jiangellaceae</taxon>
        <taxon>Jiangella</taxon>
    </lineage>
</organism>
<sequence>MDSPHPTWTPDDIGDLTGRTAIVTGANTGLGREVAATLVASGATVLLACRDVAKAAAAAATMTGPRAPEVVPLDLGDLRSVRAAAAHIHDRHQRLDLLVNNAGVMWLPRQHTADGFERHLGINHLGHFALTGLLLDLLLATPGSRVVTVSSNGHKRGRLDLTDPHFERRPYRPMAAYAQSKLANLLFTYELQRRMADAGATSIAVAAHPGGSRTELMRHAPLHIRIASGPRLHRLVSWLVQDTAHGALPLLRAALDPEVRGGDYYGPDGWGEWTGHPTLVTSSAAAHDEAAQRGLWAESERLTGVTYDFTAPTPAVQFGIDRKSGRL</sequence>
<evidence type="ECO:0000313" key="2">
    <source>
        <dbReference type="EMBL" id="PZF79582.1"/>
    </source>
</evidence>
<dbReference type="EMBL" id="POTW01000129">
    <property type="protein sequence ID" value="PZF79582.1"/>
    <property type="molecule type" value="Genomic_DNA"/>
</dbReference>